<feature type="compositionally biased region" description="Acidic residues" evidence="1">
    <location>
        <begin position="392"/>
        <end position="408"/>
    </location>
</feature>
<geneLocation type="plasmid" evidence="2 3">
    <name>p1Ch9693</name>
</geneLocation>
<comment type="caution">
    <text evidence="2">The sequence shown here is derived from an EMBL/GenBank/DDBJ whole genome shotgun (WGS) entry which is preliminary data.</text>
</comment>
<dbReference type="Proteomes" id="UP000027937">
    <property type="component" value="Plasmid p1Ch9693"/>
</dbReference>
<sequence length="408" mass="46152">MAKNNERVQVKKGTAKFNLVGTASVNDYTFKIDVPSQKSDWVYNQMNLSIDCGDDGKIYADMMGGYGSERQNVVYVHGKKENGQDDFKNFFTLDWDDRNDETILESVGDMCFITVGLEKDINNKTVYKKFVSQYDAIQYINDNLTDGMVVNVKGNLTYSIYNDNVQVKKDITSICLSEATEDKFKATFTQMLLLDSDSVGKVDKETLTIPIYARVVDYVKEYDGKLVKTMLPLAKTFSVKISKETIEKTNKMLKHFKAKKGTITALTIDGRFSRGEINTVTTSEDDIPDDIKDLIELGFIEKDEVLNKMALANGGGNKPEQMIITNPHIKFTGEDTKMPMIDKLTEAYSEDDLNISLIIESKSKGNQRQENDEVEKNIDKSEEKIANQTNDVIEESEDNDDDWLNALD</sequence>
<protein>
    <submittedName>
        <fullName evidence="2">Conserved hypothetical phage-related protein</fullName>
    </submittedName>
</protein>
<evidence type="ECO:0000256" key="1">
    <source>
        <dbReference type="SAM" id="MobiDB-lite"/>
    </source>
</evidence>
<reference evidence="3" key="1">
    <citation type="journal article" date="2014" name="PLoS ONE">
        <title>Plasmidome interchange between Clostridium botulinum, Clostridium novyi and Clostridium haemolyticum converts strains of independent lineages into distinctly different pathogens.</title>
        <authorList>
            <person name="Skarin H."/>
            <person name="Segerman B."/>
        </authorList>
    </citation>
    <scope>NUCLEOTIDE SEQUENCE [LARGE SCALE GENOMIC DNA]</scope>
    <source>
        <strain evidence="3">NCTC 9693</strain>
    </source>
</reference>
<keyword evidence="2" id="KW-0614">Plasmid</keyword>
<evidence type="ECO:0000313" key="2">
    <source>
        <dbReference type="EMBL" id="KEI14072.1"/>
    </source>
</evidence>
<name>A0ABR4TAV7_CLOHA</name>
<accession>A0ABR4TAV7</accession>
<proteinExistence type="predicted"/>
<gene>
    <name evidence="2" type="ORF">Z960_p0075</name>
</gene>
<organism evidence="2 3">
    <name type="scientific">Clostridium haemolyticum NCTC 9693</name>
    <dbReference type="NCBI Taxonomy" id="1443114"/>
    <lineage>
        <taxon>Bacteria</taxon>
        <taxon>Bacillati</taxon>
        <taxon>Bacillota</taxon>
        <taxon>Clostridia</taxon>
        <taxon>Eubacteriales</taxon>
        <taxon>Clostridiaceae</taxon>
        <taxon>Clostridium</taxon>
    </lineage>
</organism>
<evidence type="ECO:0000313" key="3">
    <source>
        <dbReference type="Proteomes" id="UP000027937"/>
    </source>
</evidence>
<keyword evidence="3" id="KW-1185">Reference proteome</keyword>
<feature type="compositionally biased region" description="Basic and acidic residues" evidence="1">
    <location>
        <begin position="363"/>
        <end position="385"/>
    </location>
</feature>
<feature type="region of interest" description="Disordered" evidence="1">
    <location>
        <begin position="363"/>
        <end position="408"/>
    </location>
</feature>
<dbReference type="RefSeq" id="WP_039230589.1">
    <property type="nucleotide sequence ID" value="NZ_CM003349.1"/>
</dbReference>
<dbReference type="EMBL" id="JENX01000125">
    <property type="protein sequence ID" value="KEI14072.1"/>
    <property type="molecule type" value="Genomic_DNA"/>
</dbReference>